<keyword evidence="4" id="KW-0396">Initiation factor</keyword>
<dbReference type="GO" id="GO:0005851">
    <property type="term" value="C:eukaryotic translation initiation factor 2B complex"/>
    <property type="evidence" value="ECO:0007669"/>
    <property type="project" value="TreeGrafter"/>
</dbReference>
<comment type="subcellular location">
    <subcellularLocation>
        <location evidence="1">Cytoplasm</location>
        <location evidence="1">Cytosol</location>
    </subcellularLocation>
</comment>
<dbReference type="AlphaFoldDB" id="N6U8L6"/>
<reference evidence="8" key="1">
    <citation type="journal article" date="2013" name="Genome Biol.">
        <title>Draft genome of the mountain pine beetle, Dendroctonus ponderosae Hopkins, a major forest pest.</title>
        <authorList>
            <person name="Keeling C.I."/>
            <person name="Yuen M.M."/>
            <person name="Liao N.Y."/>
            <person name="Docking T.R."/>
            <person name="Chan S.K."/>
            <person name="Taylor G.A."/>
            <person name="Palmquist D.L."/>
            <person name="Jackman S.D."/>
            <person name="Nguyen A."/>
            <person name="Li M."/>
            <person name="Henderson H."/>
            <person name="Janes J.K."/>
            <person name="Zhao Y."/>
            <person name="Pandoh P."/>
            <person name="Moore R."/>
            <person name="Sperling F.A."/>
            <person name="Huber D.P."/>
            <person name="Birol I."/>
            <person name="Jones S.J."/>
            <person name="Bohlmann J."/>
        </authorList>
    </citation>
    <scope>NUCLEOTIDE SEQUENCE</scope>
</reference>
<dbReference type="GO" id="GO:0002183">
    <property type="term" value="P:cytoplasmic translational initiation"/>
    <property type="evidence" value="ECO:0007669"/>
    <property type="project" value="TreeGrafter"/>
</dbReference>
<organism evidence="8">
    <name type="scientific">Dendroctonus ponderosae</name>
    <name type="common">Mountain pine beetle</name>
    <dbReference type="NCBI Taxonomy" id="77166"/>
    <lineage>
        <taxon>Eukaryota</taxon>
        <taxon>Metazoa</taxon>
        <taxon>Ecdysozoa</taxon>
        <taxon>Arthropoda</taxon>
        <taxon>Hexapoda</taxon>
        <taxon>Insecta</taxon>
        <taxon>Pterygota</taxon>
        <taxon>Neoptera</taxon>
        <taxon>Endopterygota</taxon>
        <taxon>Coleoptera</taxon>
        <taxon>Polyphaga</taxon>
        <taxon>Cucujiformia</taxon>
        <taxon>Curculionidae</taxon>
        <taxon>Scolytinae</taxon>
        <taxon>Dendroctonus</taxon>
    </lineage>
</organism>
<comment type="similarity">
    <text evidence="2">Belongs to the eIF-2B gamma/epsilon subunits family.</text>
</comment>
<dbReference type="InterPro" id="IPR051960">
    <property type="entry name" value="eIF2B_gamma"/>
</dbReference>
<evidence type="ECO:0000313" key="8">
    <source>
        <dbReference type="EMBL" id="ENN78010.1"/>
    </source>
</evidence>
<proteinExistence type="inferred from homology"/>
<accession>N6U8L6</accession>
<comment type="subunit">
    <text evidence="6">Component of the translation initiation factor 2B (eIF2B) complex which is a heterodecamer of two sets of five different subunits: alpha, beta, gamma, delta and epsilon. Subunits alpha, beta and delta comprise a regulatory subcomplex and subunits epsilon and gamma comprise a catalytic subcomplex. Within the complex, the hexameric regulatory complex resides at the center, with the two heterodimeric catalytic subcomplexes bound on opposite sides.</text>
</comment>
<dbReference type="Gene3D" id="2.160.10.10">
    <property type="entry name" value="Hexapeptide repeat proteins"/>
    <property type="match status" value="1"/>
</dbReference>
<feature type="domain" description="Glucose-1-phosphate adenylyltransferase/Bifunctional protein GlmU-like C-terminal hexapeptide" evidence="7">
    <location>
        <begin position="4"/>
        <end position="55"/>
    </location>
</feature>
<dbReference type="PANTHER" id="PTHR45989:SF1">
    <property type="entry name" value="TRANSLATION INITIATION FACTOR EIF-2B SUBUNIT GAMMA"/>
    <property type="match status" value="1"/>
</dbReference>
<protein>
    <recommendedName>
        <fullName evidence="7">Glucose-1-phosphate adenylyltransferase/Bifunctional protein GlmU-like C-terminal hexapeptide domain-containing protein</fullName>
    </recommendedName>
</protein>
<dbReference type="GO" id="GO:0005829">
    <property type="term" value="C:cytosol"/>
    <property type="evidence" value="ECO:0007669"/>
    <property type="project" value="UniProtKB-SubCell"/>
</dbReference>
<evidence type="ECO:0000256" key="6">
    <source>
        <dbReference type="ARBA" id="ARBA00046432"/>
    </source>
</evidence>
<dbReference type="OrthoDB" id="10250549at2759"/>
<dbReference type="InterPro" id="IPR056818">
    <property type="entry name" value="GlmU/GlgC-like_hexapep"/>
</dbReference>
<sequence>MSLSRVFNSVLMSNVEVQERVALENCVVCNGAVIESGARLVNCVVGSGFRVAQGAEHSNELLTETVMDF</sequence>
<dbReference type="SUPFAM" id="SSF51161">
    <property type="entry name" value="Trimeric LpxA-like enzymes"/>
    <property type="match status" value="1"/>
</dbReference>
<evidence type="ECO:0000256" key="1">
    <source>
        <dbReference type="ARBA" id="ARBA00004514"/>
    </source>
</evidence>
<keyword evidence="5" id="KW-0648">Protein biosynthesis</keyword>
<dbReference type="PANTHER" id="PTHR45989">
    <property type="entry name" value="TRANSLATION INITIATION FACTOR EIF-2B SUBUNIT GAMMA"/>
    <property type="match status" value="1"/>
</dbReference>
<dbReference type="Pfam" id="PF24894">
    <property type="entry name" value="Hexapep_GlmU"/>
    <property type="match status" value="1"/>
</dbReference>
<dbReference type="HOGENOM" id="CLU_2778468_0_0_1"/>
<name>N6U8L6_DENPD</name>
<evidence type="ECO:0000259" key="7">
    <source>
        <dbReference type="Pfam" id="PF24894"/>
    </source>
</evidence>
<dbReference type="GO" id="GO:0005085">
    <property type="term" value="F:guanyl-nucleotide exchange factor activity"/>
    <property type="evidence" value="ECO:0007669"/>
    <property type="project" value="TreeGrafter"/>
</dbReference>
<gene>
    <name evidence="8" type="ORF">YQE_05496</name>
</gene>
<evidence type="ECO:0000256" key="5">
    <source>
        <dbReference type="ARBA" id="ARBA00022917"/>
    </source>
</evidence>
<evidence type="ECO:0000256" key="4">
    <source>
        <dbReference type="ARBA" id="ARBA00022540"/>
    </source>
</evidence>
<evidence type="ECO:0000256" key="2">
    <source>
        <dbReference type="ARBA" id="ARBA00007878"/>
    </source>
</evidence>
<dbReference type="EMBL" id="KB740926">
    <property type="protein sequence ID" value="ENN78010.1"/>
    <property type="molecule type" value="Genomic_DNA"/>
</dbReference>
<feature type="non-terminal residue" evidence="8">
    <location>
        <position position="1"/>
    </location>
</feature>
<evidence type="ECO:0000256" key="3">
    <source>
        <dbReference type="ARBA" id="ARBA00022490"/>
    </source>
</evidence>
<dbReference type="InterPro" id="IPR011004">
    <property type="entry name" value="Trimer_LpxA-like_sf"/>
</dbReference>
<dbReference type="GO" id="GO:0003743">
    <property type="term" value="F:translation initiation factor activity"/>
    <property type="evidence" value="ECO:0007669"/>
    <property type="project" value="TreeGrafter"/>
</dbReference>
<keyword evidence="3" id="KW-0963">Cytoplasm</keyword>